<name>A0ABX2D6H6_9CYAN</name>
<evidence type="ECO:0000313" key="1">
    <source>
        <dbReference type="EMBL" id="NQE37205.1"/>
    </source>
</evidence>
<dbReference type="EMBL" id="SRRZ01000117">
    <property type="protein sequence ID" value="NQE37205.1"/>
    <property type="molecule type" value="Genomic_DNA"/>
</dbReference>
<evidence type="ECO:0008006" key="3">
    <source>
        <dbReference type="Google" id="ProtNLM"/>
    </source>
</evidence>
<reference evidence="1 2" key="1">
    <citation type="journal article" date="2020" name="Sci. Rep.">
        <title>A novel cyanobacterial geosmin producer, revising GeoA distribution and dispersion patterns in Bacteria.</title>
        <authorList>
            <person name="Churro C."/>
            <person name="Semedo-Aguiar A.P."/>
            <person name="Silva A.D."/>
            <person name="Pereira-Leal J.B."/>
            <person name="Leite R.B."/>
        </authorList>
    </citation>
    <scope>NUCLEOTIDE SEQUENCE [LARGE SCALE GENOMIC DNA]</scope>
    <source>
        <strain evidence="1 2">IPMA8</strain>
    </source>
</reference>
<keyword evidence="2" id="KW-1185">Reference proteome</keyword>
<organism evidence="1 2">
    <name type="scientific">Microcoleus asticus IPMA8</name>
    <dbReference type="NCBI Taxonomy" id="2563858"/>
    <lineage>
        <taxon>Bacteria</taxon>
        <taxon>Bacillati</taxon>
        <taxon>Cyanobacteriota</taxon>
        <taxon>Cyanophyceae</taxon>
        <taxon>Oscillatoriophycideae</taxon>
        <taxon>Oscillatoriales</taxon>
        <taxon>Microcoleaceae</taxon>
        <taxon>Microcoleus</taxon>
        <taxon>Microcoleus asticus</taxon>
    </lineage>
</organism>
<dbReference type="Proteomes" id="UP000702425">
    <property type="component" value="Unassembled WGS sequence"/>
</dbReference>
<gene>
    <name evidence="1" type="ORF">E5S67_04974</name>
</gene>
<proteinExistence type="predicted"/>
<accession>A0ABX2D6H6</accession>
<comment type="caution">
    <text evidence="1">The sequence shown here is derived from an EMBL/GenBank/DDBJ whole genome shotgun (WGS) entry which is preliminary data.</text>
</comment>
<evidence type="ECO:0000313" key="2">
    <source>
        <dbReference type="Proteomes" id="UP000702425"/>
    </source>
</evidence>
<sequence length="84" mass="9353">MSAFSLFTCLPLVVVAIFISDRTYAWGKRNRVFLQKDALQPADWVKNPVSFVRVRPGLSEKCSALTASKIWLSISLLGEPVVVN</sequence>
<protein>
    <recommendedName>
        <fullName evidence="3">Secreted protein</fullName>
    </recommendedName>
</protein>